<dbReference type="Pfam" id="PF11154">
    <property type="entry name" value="DUF2934"/>
    <property type="match status" value="1"/>
</dbReference>
<dbReference type="Proteomes" id="UP000078389">
    <property type="component" value="Unassembled WGS sequence"/>
</dbReference>
<comment type="caution">
    <text evidence="1">The sequence shown here is derived from an EMBL/GenBank/DDBJ whole genome shotgun (WGS) entry which is preliminary data.</text>
</comment>
<dbReference type="RefSeq" id="WP_067457683.1">
    <property type="nucleotide sequence ID" value="NZ_LVVY01000098.1"/>
</dbReference>
<organism evidence="1 2">
    <name type="scientific">Devosia elaeis</name>
    <dbReference type="NCBI Taxonomy" id="1770058"/>
    <lineage>
        <taxon>Bacteria</taxon>
        <taxon>Pseudomonadati</taxon>
        <taxon>Pseudomonadota</taxon>
        <taxon>Alphaproteobacteria</taxon>
        <taxon>Hyphomicrobiales</taxon>
        <taxon>Devosiaceae</taxon>
        <taxon>Devosia</taxon>
    </lineage>
</organism>
<protein>
    <recommendedName>
        <fullName evidence="3">DUF2934 domain-containing protein</fullName>
    </recommendedName>
</protein>
<accession>A0A178HU22</accession>
<gene>
    <name evidence="1" type="ORF">A3840_13465</name>
</gene>
<name>A0A178HU22_9HYPH</name>
<evidence type="ECO:0008006" key="3">
    <source>
        <dbReference type="Google" id="ProtNLM"/>
    </source>
</evidence>
<reference evidence="1 2" key="1">
    <citation type="submission" date="2016-03" db="EMBL/GenBank/DDBJ databases">
        <title>Genome sequencing of Devosia sp. S37.</title>
        <authorList>
            <person name="Mohd Nor M."/>
        </authorList>
    </citation>
    <scope>NUCLEOTIDE SEQUENCE [LARGE SCALE GENOMIC DNA]</scope>
    <source>
        <strain evidence="1 2">S37</strain>
    </source>
</reference>
<dbReference type="AlphaFoldDB" id="A0A178HU22"/>
<evidence type="ECO:0000313" key="2">
    <source>
        <dbReference type="Proteomes" id="UP000078389"/>
    </source>
</evidence>
<sequence>MNEAMDPWGDPIFEQSVRETAYFLWEQDGRPAGREQEYWFAALERCLRRRQSDMELQRSLEERGGGE</sequence>
<keyword evidence="2" id="KW-1185">Reference proteome</keyword>
<dbReference type="EMBL" id="LVVY01000098">
    <property type="protein sequence ID" value="OAM76147.1"/>
    <property type="molecule type" value="Genomic_DNA"/>
</dbReference>
<dbReference type="OrthoDB" id="9811127at2"/>
<dbReference type="InterPro" id="IPR021327">
    <property type="entry name" value="DUF2934"/>
</dbReference>
<proteinExistence type="predicted"/>
<evidence type="ECO:0000313" key="1">
    <source>
        <dbReference type="EMBL" id="OAM76147.1"/>
    </source>
</evidence>